<dbReference type="InterPro" id="IPR029052">
    <property type="entry name" value="Metallo-depent_PP-like"/>
</dbReference>
<evidence type="ECO:0000256" key="2">
    <source>
        <dbReference type="PIRSR" id="PIRSR004789-51"/>
    </source>
</evidence>
<keyword evidence="4" id="KW-1185">Reference proteome</keyword>
<evidence type="ECO:0000256" key="1">
    <source>
        <dbReference type="PIRSR" id="PIRSR004789-50"/>
    </source>
</evidence>
<feature type="binding site" evidence="2">
    <location>
        <position position="8"/>
    </location>
    <ligand>
        <name>Fe cation</name>
        <dbReference type="ChEBI" id="CHEBI:24875"/>
        <label>1</label>
    </ligand>
</feature>
<dbReference type="PIRSF" id="PIRSF004789">
    <property type="entry name" value="DR1281"/>
    <property type="match status" value="1"/>
</dbReference>
<feature type="binding site" evidence="2">
    <location>
        <position position="39"/>
    </location>
    <ligand>
        <name>Fe cation</name>
        <dbReference type="ChEBI" id="CHEBI:24875"/>
        <label>2</label>
    </ligand>
</feature>
<dbReference type="KEGG" id="sbal:HUE88_02360"/>
<feature type="binding site" evidence="2">
    <location>
        <position position="150"/>
    </location>
    <ligand>
        <name>Fe cation</name>
        <dbReference type="ChEBI" id="CHEBI:24875"/>
        <label>2</label>
    </ligand>
</feature>
<dbReference type="EMBL" id="CP054492">
    <property type="protein sequence ID" value="QOY52554.1"/>
    <property type="molecule type" value="Genomic_DNA"/>
</dbReference>
<dbReference type="Gene3D" id="3.60.21.10">
    <property type="match status" value="1"/>
</dbReference>
<dbReference type="SUPFAM" id="SSF56300">
    <property type="entry name" value="Metallo-dependent phosphatases"/>
    <property type="match status" value="1"/>
</dbReference>
<dbReference type="PANTHER" id="PTHR36303:SF1">
    <property type="entry name" value="2',3'-CYCLIC-NUCLEOTIDE 2'-PHOSPHODIESTERASE"/>
    <property type="match status" value="1"/>
</dbReference>
<protein>
    <submittedName>
        <fullName evidence="3">YmdB family metallophosphoesterase</fullName>
    </submittedName>
</protein>
<reference evidence="3 4" key="1">
    <citation type="submission" date="2020-05" db="EMBL/GenBank/DDBJ databases">
        <title>Sulfurimonas marisnigri, sp. nov., and Sulfurimonas baltica, sp. nov., manganese oxide reducing chemolithoautotrophs of the class Epsilonproteobacteria isolated from the pelagic redoxclines of the Black and Baltic Seas and emended description of the genus Sulfurimonas.</title>
        <authorList>
            <person name="Henkel J.V."/>
            <person name="Laudan C."/>
            <person name="Werner J."/>
            <person name="Neu T."/>
            <person name="Plewe S."/>
            <person name="Sproer C."/>
            <person name="Bunk B."/>
            <person name="Schulz-Vogt H.N."/>
        </authorList>
    </citation>
    <scope>NUCLEOTIDE SEQUENCE [LARGE SCALE GENOMIC DNA]</scope>
    <source>
        <strain evidence="3 4">GD2</strain>
    </source>
</reference>
<dbReference type="PANTHER" id="PTHR36303">
    <property type="entry name" value="2',3'-CYCLIC-NUCLEOTIDE 2'-PHOSPHODIESTERASE"/>
    <property type="match status" value="1"/>
</dbReference>
<evidence type="ECO:0000313" key="3">
    <source>
        <dbReference type="EMBL" id="QOY52554.1"/>
    </source>
</evidence>
<keyword evidence="2" id="KW-0479">Metal-binding</keyword>
<feature type="binding site" evidence="2">
    <location>
        <position position="177"/>
    </location>
    <ligand>
        <name>Fe cation</name>
        <dbReference type="ChEBI" id="CHEBI:24875"/>
        <label>1</label>
    </ligand>
</feature>
<feature type="binding site" evidence="2">
    <location>
        <position position="40"/>
    </location>
    <ligand>
        <name>Fe cation</name>
        <dbReference type="ChEBI" id="CHEBI:24875"/>
        <label>1</label>
    </ligand>
</feature>
<dbReference type="GO" id="GO:0046872">
    <property type="term" value="F:metal ion binding"/>
    <property type="evidence" value="ECO:0007669"/>
    <property type="project" value="UniProtKB-KW"/>
</dbReference>
<feature type="binding site" evidence="2">
    <location>
        <position position="175"/>
    </location>
    <ligand>
        <name>Fe cation</name>
        <dbReference type="ChEBI" id="CHEBI:24875"/>
        <label>2</label>
    </ligand>
</feature>
<dbReference type="RefSeq" id="WP_194370698.1">
    <property type="nucleotide sequence ID" value="NZ_CP054492.1"/>
</dbReference>
<dbReference type="Pfam" id="PF13277">
    <property type="entry name" value="YmdB"/>
    <property type="match status" value="1"/>
</dbReference>
<feature type="binding site" evidence="2">
    <location>
        <position position="39"/>
    </location>
    <ligand>
        <name>Fe cation</name>
        <dbReference type="ChEBI" id="CHEBI:24875"/>
        <label>1</label>
    </ligand>
</feature>
<dbReference type="GO" id="GO:0004113">
    <property type="term" value="F:2',3'-cyclic-nucleotide 3'-phosphodiesterase activity"/>
    <property type="evidence" value="ECO:0007669"/>
    <property type="project" value="TreeGrafter"/>
</dbReference>
<dbReference type="AlphaFoldDB" id="A0A7S7LW07"/>
<evidence type="ECO:0000313" key="4">
    <source>
        <dbReference type="Proteomes" id="UP000593994"/>
    </source>
</evidence>
<sequence length="269" mass="29918">MRVGFIGDIVGSPGRDMLKNYLSKIREEYKIDFVIANYENTSHGFGLTKKNANEIVGYGLDCMTGGNHSWDKKEVEELFDTHEILRPHNYPDGVSGTGCKVYDVCGEKLAVLNLMGHFSMPLVDNAFRKAKETVESLHADGVKNILIDFHAEATSEKRGMMMLLQGKVSAIIGTHTHVSTDDFQIANATAYLTDIGLTGCRDNVIGMDKKVPLKQFLTGMKGHFDIPKKCKKILQIAVMDFSNGECTSAFKLKQFDDGEILKSEAWLEK</sequence>
<proteinExistence type="predicted"/>
<feature type="active site" description="Proton donor" evidence="1">
    <location>
        <position position="68"/>
    </location>
</feature>
<accession>A0A7S7LW07</accession>
<gene>
    <name evidence="3" type="ORF">HUE88_02360</name>
</gene>
<dbReference type="Proteomes" id="UP000593994">
    <property type="component" value="Chromosome"/>
</dbReference>
<organism evidence="3 4">
    <name type="scientific">Candidatus Sulfurimonas baltica</name>
    <dbReference type="NCBI Taxonomy" id="2740404"/>
    <lineage>
        <taxon>Bacteria</taxon>
        <taxon>Pseudomonadati</taxon>
        <taxon>Campylobacterota</taxon>
        <taxon>Epsilonproteobacteria</taxon>
        <taxon>Campylobacterales</taxon>
        <taxon>Sulfurimonadaceae</taxon>
        <taxon>Sulfurimonas</taxon>
    </lineage>
</organism>
<dbReference type="InterPro" id="IPR005235">
    <property type="entry name" value="YmdB-like"/>
</dbReference>
<feature type="binding site" evidence="2">
    <location>
        <position position="67"/>
    </location>
    <ligand>
        <name>Fe cation</name>
        <dbReference type="ChEBI" id="CHEBI:24875"/>
        <label>2</label>
    </ligand>
</feature>
<name>A0A7S7LW07_9BACT</name>